<feature type="compositionally biased region" description="Pro residues" evidence="1">
    <location>
        <begin position="396"/>
        <end position="405"/>
    </location>
</feature>
<proteinExistence type="predicted"/>
<dbReference type="GO" id="GO:0006915">
    <property type="term" value="P:apoptotic process"/>
    <property type="evidence" value="ECO:0007669"/>
    <property type="project" value="InterPro"/>
</dbReference>
<feature type="compositionally biased region" description="Low complexity" evidence="1">
    <location>
        <begin position="386"/>
        <end position="395"/>
    </location>
</feature>
<sequence>MASLPPPPRHPSSRTLPRPGPSPFTRPQHPSVAGQAGDSGGTGDDLATERGELPVAATLETPVIAVTRPETPSTPPLPVEDRLQTLDASPTTAPPPRHPLTARFVDPEPVASPNTPLGPPPLRRETTAADAKLAELEDLEIQDLLQRVGDYLTDVKVAGLDAETVEYPEVEAYRKEEGGAVDWIGYGVAYMSCFVHNNFPAGLVGPPPPDSFSFRYFQGDLERLYVLCPPPVLQRLLLGSLGKIWRWEDPRRTGTWAAIYLFLWFHDLILFFPFAFFLYHLLSVRFFPPTTDELIRRIQERRNRAKDATELGKQLKASSVFGMAGQGVKGLWADVRGRLGREEEEEEERSIAAGLGAGLMLGGMAASSGISSSSSNPIERVRSRSRSSSSASLPTTAPPTPPTPPATSALARGLGASAAVFSAPSAPTTTRLPDLEPPPASRINVNDPDYDPARAKGGKEGDGNVSLYRLVRNLTTLLGPQVLMWTDEAADLAEMVKNLILHPSHPSTIPIILRLSAICLTLLLTPPWLLYKSLWLWLAIEVFVLWRIRELHPSWRRATLPYWLLLHGAPTDVEYALWSLKGRSRPLKGSKTIKRAGRDVKDGRLRALSDAVKKGGKALSRSGSETSLVTLGKEEEVLGSFFALHDSKPGTLRLTSSAIHFIPSVRLRRFGKLAWRISRRSKSSSESDDGADTVSIASSTMTADTVSMSEGRIVILVDDVASVKKETRMMALDGLLVAAKDGRSWRFSSVARRDDAFNKILSLSSAHWQPT</sequence>
<organism evidence="3">
    <name type="scientific">Rhodotorula toruloides</name>
    <name type="common">Yeast</name>
    <name type="synonym">Rhodosporidium toruloides</name>
    <dbReference type="NCBI Taxonomy" id="5286"/>
    <lineage>
        <taxon>Eukaryota</taxon>
        <taxon>Fungi</taxon>
        <taxon>Dikarya</taxon>
        <taxon>Basidiomycota</taxon>
        <taxon>Pucciniomycotina</taxon>
        <taxon>Microbotryomycetes</taxon>
        <taxon>Sporidiobolales</taxon>
        <taxon>Sporidiobolaceae</taxon>
        <taxon>Rhodotorula</taxon>
    </lineage>
</organism>
<accession>A0A061AGF4</accession>
<dbReference type="PANTHER" id="PTHR37402">
    <property type="entry name" value="GRAM DOMAIN-CONTAINING PROTEIN 4"/>
    <property type="match status" value="1"/>
</dbReference>
<evidence type="ECO:0000313" key="3">
    <source>
        <dbReference type="EMBL" id="CDR36215.1"/>
    </source>
</evidence>
<feature type="compositionally biased region" description="Pro residues" evidence="1">
    <location>
        <begin position="1"/>
        <end position="10"/>
    </location>
</feature>
<keyword evidence="2" id="KW-0472">Membrane</keyword>
<feature type="region of interest" description="Disordered" evidence="1">
    <location>
        <begin position="366"/>
        <end position="410"/>
    </location>
</feature>
<feature type="compositionally biased region" description="Low complexity" evidence="1">
    <location>
        <begin position="366"/>
        <end position="375"/>
    </location>
</feature>
<evidence type="ECO:0000256" key="1">
    <source>
        <dbReference type="SAM" id="MobiDB-lite"/>
    </source>
</evidence>
<dbReference type="EMBL" id="LK052936">
    <property type="protein sequence ID" value="CDR36215.1"/>
    <property type="molecule type" value="Genomic_DNA"/>
</dbReference>
<evidence type="ECO:0000256" key="2">
    <source>
        <dbReference type="SAM" id="Phobius"/>
    </source>
</evidence>
<gene>
    <name evidence="3" type="ORF">RHTO0S_01e16776g</name>
</gene>
<feature type="region of interest" description="Disordered" evidence="1">
    <location>
        <begin position="1"/>
        <end position="81"/>
    </location>
</feature>
<keyword evidence="2" id="KW-0812">Transmembrane</keyword>
<name>A0A061AGF4_RHOTO</name>
<dbReference type="OrthoDB" id="1708389at2759"/>
<dbReference type="AlphaFoldDB" id="A0A061AGF4"/>
<feature type="region of interest" description="Disordered" evidence="1">
    <location>
        <begin position="423"/>
        <end position="458"/>
    </location>
</feature>
<feature type="transmembrane region" description="Helical" evidence="2">
    <location>
        <begin position="256"/>
        <end position="279"/>
    </location>
</feature>
<reference evidence="3" key="1">
    <citation type="journal article" date="2014" name="Genome Announc.">
        <title>Draft genome sequence of Rhodosporidium toruloides CECT1137, an oleaginous yeast of biotechnological interest.</title>
        <authorList>
            <person name="Morin N."/>
            <person name="Calcas X."/>
            <person name="Devillers H."/>
            <person name="Durrens P."/>
            <person name="Sherman D.J."/>
            <person name="Nicaud J.-M."/>
            <person name="Neuveglise C."/>
        </authorList>
    </citation>
    <scope>NUCLEOTIDE SEQUENCE</scope>
    <source>
        <strain evidence="3">CECT1137</strain>
    </source>
</reference>
<feature type="region of interest" description="Disordered" evidence="1">
    <location>
        <begin position="102"/>
        <end position="124"/>
    </location>
</feature>
<keyword evidence="2" id="KW-1133">Transmembrane helix</keyword>
<protein>
    <submittedName>
        <fullName evidence="3">RHTO0S01e16776g1_1</fullName>
    </submittedName>
</protein>
<dbReference type="PANTHER" id="PTHR37402:SF1">
    <property type="entry name" value="GRAM DOMAIN-CONTAINING PROTEIN 4"/>
    <property type="match status" value="1"/>
</dbReference>
<dbReference type="InterPro" id="IPR037847">
    <property type="entry name" value="GRAMDC4"/>
</dbReference>